<reference evidence="1 2" key="1">
    <citation type="journal article" date="2016" name="Int. J. Syst. Evol. Microbiol.">
        <title>Chitinibacter fontanus sp. nov., isolated from a spring.</title>
        <authorList>
            <person name="Sheu S.Y."/>
            <person name="Li Y.S."/>
            <person name="Young C.C."/>
            <person name="Chen W.M."/>
        </authorList>
    </citation>
    <scope>NUCLEOTIDE SEQUENCE [LARGE SCALE GENOMIC DNA]</scope>
    <source>
        <strain evidence="1 2">STM-7</strain>
    </source>
</reference>
<dbReference type="InterPro" id="IPR043129">
    <property type="entry name" value="ATPase_NBD"/>
</dbReference>
<dbReference type="RefSeq" id="WP_180308075.1">
    <property type="nucleotide sequence ID" value="NZ_CP058952.1"/>
</dbReference>
<dbReference type="Gene3D" id="3.30.420.40">
    <property type="match status" value="2"/>
</dbReference>
<evidence type="ECO:0000313" key="2">
    <source>
        <dbReference type="Proteomes" id="UP000510822"/>
    </source>
</evidence>
<organism evidence="1 2">
    <name type="scientific">Chitinibacter fontanus</name>
    <dbReference type="NCBI Taxonomy" id="1737446"/>
    <lineage>
        <taxon>Bacteria</taxon>
        <taxon>Pseudomonadati</taxon>
        <taxon>Pseudomonadota</taxon>
        <taxon>Betaproteobacteria</taxon>
        <taxon>Neisseriales</taxon>
        <taxon>Chitinibacteraceae</taxon>
        <taxon>Chitinibacter</taxon>
    </lineage>
</organism>
<dbReference type="CDD" id="cd23763">
    <property type="entry name" value="ASKHA_ATPase_ROK"/>
    <property type="match status" value="1"/>
</dbReference>
<accession>A0A7D5Z4C8</accession>
<sequence>MTPPKQSSLQPSQLSTDQEAELLRTRDISWANKVGTPSWKLARGMAKLGRLSLNPSDSHAIGIEIGRHSMLVLLIDFTGFICGRWHYTYEFAQPHIVLEHIATTLKLIATHLPEKHSNGLQGIGIAMPLNMDGWQQLLGRHNSDAHQYWVDINLADEIQQQTGLPVQVIKDTSAACIAELVLGHGQEHGDFFYLFFDTFIGGGLVINQHLHLGLHGNAGAFGSFPVKMSNAEKPIQLLDIASLHQLEQRYIDAQLDPQAAHDQRSMQMPFLSHTQAWINEAAPAIAQALLHATWLLDLGIGIIDGCCARTLQGAVIDVINQHLQQSNWEGIMPPRLMLGSIGEDACALGSALLPLYANYAPERDLFLKSVI</sequence>
<dbReference type="GO" id="GO:0019262">
    <property type="term" value="P:N-acetylneuraminate catabolic process"/>
    <property type="evidence" value="ECO:0007669"/>
    <property type="project" value="TreeGrafter"/>
</dbReference>
<dbReference type="InterPro" id="IPR000600">
    <property type="entry name" value="ROK"/>
</dbReference>
<dbReference type="Pfam" id="PF00480">
    <property type="entry name" value="ROK"/>
    <property type="match status" value="1"/>
</dbReference>
<dbReference type="SUPFAM" id="SSF53067">
    <property type="entry name" value="Actin-like ATPase domain"/>
    <property type="match status" value="1"/>
</dbReference>
<dbReference type="EMBL" id="CP058952">
    <property type="protein sequence ID" value="QLI80943.1"/>
    <property type="molecule type" value="Genomic_DNA"/>
</dbReference>
<dbReference type="PANTHER" id="PTHR18964:SF169">
    <property type="entry name" value="N-ACETYLMANNOSAMINE KINASE"/>
    <property type="match status" value="1"/>
</dbReference>
<dbReference type="GO" id="GO:0009384">
    <property type="term" value="F:N-acylmannosamine kinase activity"/>
    <property type="evidence" value="ECO:0007669"/>
    <property type="project" value="TreeGrafter"/>
</dbReference>
<evidence type="ECO:0000313" key="1">
    <source>
        <dbReference type="EMBL" id="QLI80943.1"/>
    </source>
</evidence>
<keyword evidence="2" id="KW-1185">Reference proteome</keyword>
<dbReference type="Proteomes" id="UP000510822">
    <property type="component" value="Chromosome"/>
</dbReference>
<protein>
    <submittedName>
        <fullName evidence="1">ROK family protein</fullName>
    </submittedName>
</protein>
<name>A0A7D5Z4C8_9NEIS</name>
<gene>
    <name evidence="1" type="ORF">HZU75_05065</name>
</gene>
<dbReference type="AlphaFoldDB" id="A0A7D5Z4C8"/>
<proteinExistence type="predicted"/>
<dbReference type="KEGG" id="cfon:HZU75_05065"/>
<dbReference type="PANTHER" id="PTHR18964">
    <property type="entry name" value="ROK (REPRESSOR, ORF, KINASE) FAMILY"/>
    <property type="match status" value="1"/>
</dbReference>